<evidence type="ECO:0000256" key="2">
    <source>
        <dbReference type="SAM" id="Phobius"/>
    </source>
</evidence>
<keyword evidence="4" id="KW-1185">Reference proteome</keyword>
<dbReference type="AlphaFoldDB" id="A0A370HAW4"/>
<feature type="region of interest" description="Disordered" evidence="1">
    <location>
        <begin position="1"/>
        <end position="26"/>
    </location>
</feature>
<protein>
    <recommendedName>
        <fullName evidence="5">DUF3558 domain-containing protein</fullName>
    </recommendedName>
</protein>
<evidence type="ECO:0000256" key="1">
    <source>
        <dbReference type="SAM" id="MobiDB-lite"/>
    </source>
</evidence>
<sequence length="244" mass="25661">MTDSQRGPGERPGFGPQFPPPSTGGRRTGPIIAGVLGLVVLLGLGVVIGIVVGGRDDESSGSAGTARPEADAYSMKAVTNACDLVDPTPLTKWSPTPKGPAEHEESRPSVYGSGGLKCDVGYTSATGGEFPMNKAGMRAEAQFTDGAAPPFYDHWKHADVLTPEPGSASGEIRGLGNQAYWYSEITGDLVANMAHAVCVQDGNVSVRVQISLTREKGSPVVQRDELDFIARSQVRRILEGLRAK</sequence>
<keyword evidence="2" id="KW-1133">Transmembrane helix</keyword>
<evidence type="ECO:0000313" key="4">
    <source>
        <dbReference type="Proteomes" id="UP000255355"/>
    </source>
</evidence>
<dbReference type="EMBL" id="QQAZ01000002">
    <property type="protein sequence ID" value="RDI53940.1"/>
    <property type="molecule type" value="Genomic_DNA"/>
</dbReference>
<name>A0A370HAW4_9NOCA</name>
<dbReference type="Proteomes" id="UP000255355">
    <property type="component" value="Unassembled WGS sequence"/>
</dbReference>
<feature type="transmembrane region" description="Helical" evidence="2">
    <location>
        <begin position="31"/>
        <end position="52"/>
    </location>
</feature>
<accession>A0A370HAW4</accession>
<keyword evidence="2" id="KW-0472">Membrane</keyword>
<comment type="caution">
    <text evidence="3">The sequence shown here is derived from an EMBL/GenBank/DDBJ whole genome shotgun (WGS) entry which is preliminary data.</text>
</comment>
<organism evidence="3 4">
    <name type="scientific">Nocardia mexicana</name>
    <dbReference type="NCBI Taxonomy" id="279262"/>
    <lineage>
        <taxon>Bacteria</taxon>
        <taxon>Bacillati</taxon>
        <taxon>Actinomycetota</taxon>
        <taxon>Actinomycetes</taxon>
        <taxon>Mycobacteriales</taxon>
        <taxon>Nocardiaceae</taxon>
        <taxon>Nocardia</taxon>
    </lineage>
</organism>
<evidence type="ECO:0008006" key="5">
    <source>
        <dbReference type="Google" id="ProtNLM"/>
    </source>
</evidence>
<dbReference type="OrthoDB" id="4569538at2"/>
<keyword evidence="2" id="KW-0812">Transmembrane</keyword>
<proteinExistence type="predicted"/>
<reference evidence="3 4" key="1">
    <citation type="submission" date="2018-07" db="EMBL/GenBank/DDBJ databases">
        <title>Genomic Encyclopedia of Type Strains, Phase IV (KMG-IV): sequencing the most valuable type-strain genomes for metagenomic binning, comparative biology and taxonomic classification.</title>
        <authorList>
            <person name="Goeker M."/>
        </authorList>
    </citation>
    <scope>NUCLEOTIDE SEQUENCE [LARGE SCALE GENOMIC DNA]</scope>
    <source>
        <strain evidence="3 4">DSM 44952</strain>
    </source>
</reference>
<dbReference type="STRING" id="1210089.GCA_001613165_01733"/>
<gene>
    <name evidence="3" type="ORF">DFR68_10260</name>
</gene>
<feature type="region of interest" description="Disordered" evidence="1">
    <location>
        <begin position="86"/>
        <end position="112"/>
    </location>
</feature>
<dbReference type="RefSeq" id="WP_147288835.1">
    <property type="nucleotide sequence ID" value="NZ_QQAZ01000002.1"/>
</dbReference>
<evidence type="ECO:0000313" key="3">
    <source>
        <dbReference type="EMBL" id="RDI53940.1"/>
    </source>
</evidence>